<dbReference type="Proteomes" id="UP001165090">
    <property type="component" value="Unassembled WGS sequence"/>
</dbReference>
<feature type="compositionally biased region" description="Polar residues" evidence="1">
    <location>
        <begin position="1384"/>
        <end position="1394"/>
    </location>
</feature>
<evidence type="ECO:0000256" key="1">
    <source>
        <dbReference type="SAM" id="MobiDB-lite"/>
    </source>
</evidence>
<feature type="compositionally biased region" description="Low complexity" evidence="1">
    <location>
        <begin position="1372"/>
        <end position="1383"/>
    </location>
</feature>
<feature type="compositionally biased region" description="Polar residues" evidence="1">
    <location>
        <begin position="1420"/>
        <end position="1429"/>
    </location>
</feature>
<name>A0ABQ5SNW7_9CHLO</name>
<gene>
    <name evidence="2" type="ORF">VaNZ11_016013</name>
</gene>
<protein>
    <recommendedName>
        <fullName evidence="4">Sfi1 spindle body domain-containing protein</fullName>
    </recommendedName>
</protein>
<feature type="region of interest" description="Disordered" evidence="1">
    <location>
        <begin position="226"/>
        <end position="246"/>
    </location>
</feature>
<reference evidence="2 3" key="1">
    <citation type="journal article" date="2023" name="IScience">
        <title>Expanded male sex-determining region conserved during the evolution of homothallism in the green alga Volvox.</title>
        <authorList>
            <person name="Yamamoto K."/>
            <person name="Matsuzaki R."/>
            <person name="Mahakham W."/>
            <person name="Heman W."/>
            <person name="Sekimoto H."/>
            <person name="Kawachi M."/>
            <person name="Minakuchi Y."/>
            <person name="Toyoda A."/>
            <person name="Nozaki H."/>
        </authorList>
    </citation>
    <scope>NUCLEOTIDE SEQUENCE [LARGE SCALE GENOMIC DNA]</scope>
    <source>
        <strain evidence="2 3">NIES-4468</strain>
    </source>
</reference>
<feature type="region of interest" description="Disordered" evidence="1">
    <location>
        <begin position="39"/>
        <end position="60"/>
    </location>
</feature>
<feature type="region of interest" description="Disordered" evidence="1">
    <location>
        <begin position="1417"/>
        <end position="1436"/>
    </location>
</feature>
<organism evidence="2 3">
    <name type="scientific">Volvox africanus</name>
    <dbReference type="NCBI Taxonomy" id="51714"/>
    <lineage>
        <taxon>Eukaryota</taxon>
        <taxon>Viridiplantae</taxon>
        <taxon>Chlorophyta</taxon>
        <taxon>core chlorophytes</taxon>
        <taxon>Chlorophyceae</taxon>
        <taxon>CS clade</taxon>
        <taxon>Chlamydomonadales</taxon>
        <taxon>Volvocaceae</taxon>
        <taxon>Volvox</taxon>
    </lineage>
</organism>
<dbReference type="PANTHER" id="PTHR22028">
    <property type="entry name" value="SFI1 SPINDLE BODY DOMAIN-CONTAINING PROTEIN-RELATED"/>
    <property type="match status" value="1"/>
</dbReference>
<dbReference type="EMBL" id="BSDZ01000101">
    <property type="protein sequence ID" value="GLI71092.1"/>
    <property type="molecule type" value="Genomic_DNA"/>
</dbReference>
<evidence type="ECO:0000313" key="2">
    <source>
        <dbReference type="EMBL" id="GLI71092.1"/>
    </source>
</evidence>
<sequence>MIPSENAASNPYRSSWIPGQKETAGSIVLHASKVSIQVKPRSPGRSPAKFLPKGNIGHPNEACTRPVVHLEVEQRRGDPGQPGLLKPGPGAIVDVVQVPSSRAPPIALPPDAAANAAVSITVLPAGACMANGGPAPALLAVSQPGAKRGASAGRQHAGVASSIHAAGPSTASHKHGRSAWGIQSGGGAAPAALVPTRQHVPATAASMAPATTASVSVGAARGVTGPPPSVIGLSDQRSAAAMPPQTNKGGGAALLAELLGQHIVAGVQPPPTVAANANTKALNAMSGYSGQPGFLIPGKTALTSRPVVTAADNADAAFRESRSLLWSWDQDLAATVALKGMPDSEEEARRARRRHRKRVARIVVDHWKQFSQEGLRVVAARRHLRRRLLTAAWVAWQAEAASTRSRMRLAAIYDLKRSFLALGRCVKAWGAVVKRLAQLRAVQERITVGRLLRQSRACLRAWRGRCYYAAEKQRRRLQAWFYYCFSTLTRVLRRWHEWAAQRRSKARQAAWAVGQHLKRLGHKALTACRQRVALQKWKFTAGEHANWFRRHWALRGALRAWSDAMAMHRTAREAASSALMAAVARLEAQKAATAFMEWMVFAAERRRRHKRERYGMAYMRRWWQLMVMWAWRQRVVRSRHLRICGRHLQRVGRRVRLGLCWSRWCLVVEVLQGQRNAELRAAVLSRASWAAWRAAVEHRAAKRELLRIATQRVARVVARAALAAWRNRTAIWQVKAARCAHAIASHRRRALRRLLEGWRREAGRLSAKAAATQAAQWHLRRKLLGRAVRVWRRYAWRKCIKAVAAEHYLRRLLHCALVKWLRHARYKAQKEMDRRQAVRHRYLTLLHSGLHAFQSAVARRLAKQKDWADLDRLHSLHVERAVMRAWCHEFLPIARVERAVARRAEKQRNSVLLRHALAGWMQQAARLAAKHAQLRAAVGFAALQLLRRMFYRWEAAAALMEDRRAAKAVRLTRLVATLATTSARRLLAAWREVHQDMIMKRFQVCRAQASWRDRILRRAMTRWALYLASRRVAGLRNARALCAYRARALRTAFDGLFQHTARRRAKRRLAAVASEHRRMGLLRRSITALVWYARYRVAKVRGYITARTLYVRRLQREGAAAWLQAGTERRQQRIELLAAQQARNLVQELARVEPFARRWLNVVRCKWRHAFWSQPMDATAAASYTVAATAHGLGLPKLPSSLSAGLTGKLTAPIQQKAKVSTKGAMQTHNPRRQRGWVGLQHDRVAAMTDMVSTRLPGPVCFDSQMSSRLPDKAIRPLASQAIGIDFAVLGTTGAAAWITAAENCDIGLAAPNLGRSCEGEGGRQGLHVAAPSRQPILCATPSSVGAAPFRTTAVSTATDVATNPSPIPTAAAADAAASSSTSGQRFTGSPQTAFAWQPKSNCSSVFGARHGAHLRGQAALSSGPSTTGADGASGMIQCPIGASRNRPSPRCPGFLLHRPTTVCGPAGASTRVPYFGPVSSAAPARNAVHPDLLTGSSCQESVAGGYSSRCLDSAATIIATTPPVSPSTSMGITIHRPGLRPPDVFRLPTRGEGGWVDEDITGGDAGGRIEDAGTWGSALSQRATVQPASLEHTHRH</sequence>
<accession>A0ABQ5SNW7</accession>
<feature type="region of interest" description="Disordered" evidence="1">
    <location>
        <begin position="1549"/>
        <end position="1597"/>
    </location>
</feature>
<evidence type="ECO:0000313" key="3">
    <source>
        <dbReference type="Proteomes" id="UP001165090"/>
    </source>
</evidence>
<feature type="compositionally biased region" description="Polar residues" evidence="1">
    <location>
        <begin position="1578"/>
        <end position="1588"/>
    </location>
</feature>
<evidence type="ECO:0008006" key="4">
    <source>
        <dbReference type="Google" id="ProtNLM"/>
    </source>
</evidence>
<feature type="region of interest" description="Disordered" evidence="1">
    <location>
        <begin position="148"/>
        <end position="190"/>
    </location>
</feature>
<dbReference type="PANTHER" id="PTHR22028:SF9">
    <property type="entry name" value="SFI1 SPINDLE BODY DOMAIN-CONTAINING PROTEIN"/>
    <property type="match status" value="1"/>
</dbReference>
<comment type="caution">
    <text evidence="2">The sequence shown here is derived from an EMBL/GenBank/DDBJ whole genome shotgun (WGS) entry which is preliminary data.</text>
</comment>
<keyword evidence="3" id="KW-1185">Reference proteome</keyword>
<proteinExistence type="predicted"/>
<feature type="region of interest" description="Disordered" evidence="1">
    <location>
        <begin position="1372"/>
        <end position="1394"/>
    </location>
</feature>
<dbReference type="InterPro" id="IPR052270">
    <property type="entry name" value="CACF_protein"/>
</dbReference>